<dbReference type="AlphaFoldDB" id="A0A804KMK4"/>
<dbReference type="Proteomes" id="UP000012960">
    <property type="component" value="Unplaced"/>
</dbReference>
<feature type="region of interest" description="Disordered" evidence="1">
    <location>
        <begin position="89"/>
        <end position="127"/>
    </location>
</feature>
<dbReference type="PANTHER" id="PTHR33223:SF10">
    <property type="entry name" value="AMINOTRANSFERASE-LIKE PLANT MOBILE DOMAIN-CONTAINING PROTEIN"/>
    <property type="match status" value="1"/>
</dbReference>
<dbReference type="OMA" id="ARRCEDN"/>
<evidence type="ECO:0000313" key="3">
    <source>
        <dbReference type="EnsemblPlants" id="Ma09_p22660.1"/>
    </source>
</evidence>
<dbReference type="EnsemblPlants" id="Ma09_t22660.1">
    <property type="protein sequence ID" value="Ma09_p22660.1"/>
    <property type="gene ID" value="Ma09_g22660"/>
</dbReference>
<dbReference type="EMBL" id="HG996474">
    <property type="protein sequence ID" value="CAG1836160.1"/>
    <property type="molecule type" value="Genomic_DNA"/>
</dbReference>
<dbReference type="PANTHER" id="PTHR33223">
    <property type="entry name" value="CCHC-TYPE DOMAIN-CONTAINING PROTEIN"/>
    <property type="match status" value="1"/>
</dbReference>
<reference evidence="2" key="1">
    <citation type="submission" date="2021-03" db="EMBL/GenBank/DDBJ databases">
        <authorList>
            <consortium name="Genoscope - CEA"/>
            <person name="William W."/>
        </authorList>
    </citation>
    <scope>NUCLEOTIDE SEQUENCE</scope>
    <source>
        <strain evidence="2">Doubled-haploid Pahang</strain>
    </source>
</reference>
<evidence type="ECO:0000313" key="2">
    <source>
        <dbReference type="EMBL" id="CAG1836160.1"/>
    </source>
</evidence>
<feature type="region of interest" description="Disordered" evidence="1">
    <location>
        <begin position="218"/>
        <end position="240"/>
    </location>
</feature>
<evidence type="ECO:0000256" key="1">
    <source>
        <dbReference type="SAM" id="MobiDB-lite"/>
    </source>
</evidence>
<accession>A0A804KMK4</accession>
<sequence length="240" mass="27361">MTIISTLLVLSQCEDESLSQFVARFAIEIQGFTDAHPSLIMQVFLMGLRPSRFLWSLIEKPPATIPEMLQCANQYITAEALMARRCEDNKRPRMEQARGSASAPSAQPRKRPDQPKPPLPRTLPLPLNTSSTEIFLQIREKGLLRQPNPLKTTHKDRSKYCKFHWDYNHDMEDYHDLQNQIEELIRRGHLGHYLKEPEVTSCPKGPVERQIDVITVGPATGDSSSTARKAYARSTVEKCH</sequence>
<proteinExistence type="predicted"/>
<gene>
    <name evidence="2" type="ORF">GSMUA_241290.1</name>
</gene>
<organism evidence="3 4">
    <name type="scientific">Musa acuminata subsp. malaccensis</name>
    <name type="common">Wild banana</name>
    <name type="synonym">Musa malaccensis</name>
    <dbReference type="NCBI Taxonomy" id="214687"/>
    <lineage>
        <taxon>Eukaryota</taxon>
        <taxon>Viridiplantae</taxon>
        <taxon>Streptophyta</taxon>
        <taxon>Embryophyta</taxon>
        <taxon>Tracheophyta</taxon>
        <taxon>Spermatophyta</taxon>
        <taxon>Magnoliopsida</taxon>
        <taxon>Liliopsida</taxon>
        <taxon>Zingiberales</taxon>
        <taxon>Musaceae</taxon>
        <taxon>Musa</taxon>
    </lineage>
</organism>
<dbReference type="Gramene" id="Ma09_t22660.1">
    <property type="protein sequence ID" value="Ma09_p22660.1"/>
    <property type="gene ID" value="Ma09_g22660"/>
</dbReference>
<reference evidence="3" key="2">
    <citation type="submission" date="2021-05" db="UniProtKB">
        <authorList>
            <consortium name="EnsemblPlants"/>
        </authorList>
    </citation>
    <scope>IDENTIFICATION</scope>
    <source>
        <strain evidence="3">subsp. malaccensis</strain>
    </source>
</reference>
<dbReference type="OrthoDB" id="759447at2759"/>
<keyword evidence="4" id="KW-1185">Reference proteome</keyword>
<evidence type="ECO:0000313" key="4">
    <source>
        <dbReference type="Proteomes" id="UP000012960"/>
    </source>
</evidence>
<dbReference type="InParanoid" id="A0A804KMK4"/>
<name>A0A804KMK4_MUSAM</name>
<protein>
    <submittedName>
        <fullName evidence="2">(wild Malaysian banana) hypothetical protein</fullName>
    </submittedName>
</protein>